<keyword evidence="5" id="KW-0680">Restriction system</keyword>
<dbReference type="InterPro" id="IPR050390">
    <property type="entry name" value="C5-Methyltransferase"/>
</dbReference>
<evidence type="ECO:0000256" key="1">
    <source>
        <dbReference type="ARBA" id="ARBA00011975"/>
    </source>
</evidence>
<proteinExistence type="inferred from homology"/>
<evidence type="ECO:0000256" key="6">
    <source>
        <dbReference type="ARBA" id="ARBA00047422"/>
    </source>
</evidence>
<keyword evidence="4 7" id="KW-0949">S-adenosyl-L-methionine</keyword>
<keyword evidence="2 7" id="KW-0489">Methyltransferase</keyword>
<protein>
    <recommendedName>
        <fullName evidence="1">DNA (cytosine-5-)-methyltransferase</fullName>
        <ecNumber evidence="1">2.1.1.37</ecNumber>
    </recommendedName>
</protein>
<sequence>MLIKDATVKTPKQKESASDSTLVSLFAGAGGMDIGFAKAGFKTIWANEYDKTIAPSYQNYFPESKFDGRSILDIPNEDIPFGATGVIGGPPCQSWSEAGARRGIDDLRGQLFHEYIRIIRHVQPKFFVAENVHGIIHSRNIKSFMNIIDMFKKENYEVSWKLLKASDYGVAQDRERVFIIGYHKSLNKKFEFPKPLGNKVTLKQMIGDLADLKVGAARKVKNHELTDSGYSPIFMSRNRVRGWDEQSFTILATDRHIPFHPQAPKMIKVDGQELRKFAPGHENKYRRLTVRECARIQTFPDDYEFIYTNIRNGYKMIGNAVPVNLAYWVAKSIREDLGGNGYADK</sequence>
<evidence type="ECO:0000256" key="2">
    <source>
        <dbReference type="ARBA" id="ARBA00022603"/>
    </source>
</evidence>
<dbReference type="PANTHER" id="PTHR10629:SF52">
    <property type="entry name" value="DNA (CYTOSINE-5)-METHYLTRANSFERASE 1"/>
    <property type="match status" value="1"/>
</dbReference>
<dbReference type="PROSITE" id="PS51679">
    <property type="entry name" value="SAM_MT_C5"/>
    <property type="match status" value="1"/>
</dbReference>
<dbReference type="GO" id="GO:0003677">
    <property type="term" value="F:DNA binding"/>
    <property type="evidence" value="ECO:0007669"/>
    <property type="project" value="TreeGrafter"/>
</dbReference>
<dbReference type="PANTHER" id="PTHR10629">
    <property type="entry name" value="CYTOSINE-SPECIFIC METHYLTRANSFERASE"/>
    <property type="match status" value="1"/>
</dbReference>
<dbReference type="Gene3D" id="3.90.120.10">
    <property type="entry name" value="DNA Methylase, subunit A, domain 2"/>
    <property type="match status" value="1"/>
</dbReference>
<dbReference type="EMBL" id="AP029170">
    <property type="protein sequence ID" value="BFD46352.1"/>
    <property type="molecule type" value="Genomic_DNA"/>
</dbReference>
<dbReference type="SUPFAM" id="SSF53335">
    <property type="entry name" value="S-adenosyl-L-methionine-dependent methyltransferases"/>
    <property type="match status" value="1"/>
</dbReference>
<comment type="similarity">
    <text evidence="7 8">Belongs to the class I-like SAM-binding methyltransferase superfamily. C5-methyltransferase family.</text>
</comment>
<keyword evidence="3 7" id="KW-0808">Transferase</keyword>
<gene>
    <name evidence="9" type="ORF">DMENIID0002_09980</name>
</gene>
<dbReference type="GO" id="GO:0032259">
    <property type="term" value="P:methylation"/>
    <property type="evidence" value="ECO:0007669"/>
    <property type="project" value="UniProtKB-KW"/>
</dbReference>
<evidence type="ECO:0000313" key="9">
    <source>
        <dbReference type="EMBL" id="BFD46352.1"/>
    </source>
</evidence>
<dbReference type="GO" id="GO:0003886">
    <property type="term" value="F:DNA (cytosine-5-)-methyltransferase activity"/>
    <property type="evidence" value="ECO:0007669"/>
    <property type="project" value="UniProtKB-EC"/>
</dbReference>
<name>A0AAT9G993_9RICK</name>
<evidence type="ECO:0000256" key="3">
    <source>
        <dbReference type="ARBA" id="ARBA00022679"/>
    </source>
</evidence>
<dbReference type="Pfam" id="PF00145">
    <property type="entry name" value="DNA_methylase"/>
    <property type="match status" value="1"/>
</dbReference>
<reference evidence="9" key="1">
    <citation type="submission" date="2024-01" db="EMBL/GenBank/DDBJ databases">
        <title>Sequencing the genomes of a sandfly, Sergentomyia squamirostris, and its two endosymbionts.</title>
        <authorList>
            <person name="Itokawa K."/>
            <person name="Sanjoba C."/>
        </authorList>
    </citation>
    <scope>NUCLEOTIDE SEQUENCE</scope>
    <source>
        <strain evidence="9">RiSSQ</strain>
    </source>
</reference>
<feature type="active site" evidence="7">
    <location>
        <position position="92"/>
    </location>
</feature>
<comment type="catalytic activity">
    <reaction evidence="6">
        <text>a 2'-deoxycytidine in DNA + S-adenosyl-L-methionine = a 5-methyl-2'-deoxycytidine in DNA + S-adenosyl-L-homocysteine + H(+)</text>
        <dbReference type="Rhea" id="RHEA:13681"/>
        <dbReference type="Rhea" id="RHEA-COMP:11369"/>
        <dbReference type="Rhea" id="RHEA-COMP:11370"/>
        <dbReference type="ChEBI" id="CHEBI:15378"/>
        <dbReference type="ChEBI" id="CHEBI:57856"/>
        <dbReference type="ChEBI" id="CHEBI:59789"/>
        <dbReference type="ChEBI" id="CHEBI:85452"/>
        <dbReference type="ChEBI" id="CHEBI:85454"/>
        <dbReference type="EC" id="2.1.1.37"/>
    </reaction>
</comment>
<evidence type="ECO:0000256" key="4">
    <source>
        <dbReference type="ARBA" id="ARBA00022691"/>
    </source>
</evidence>
<dbReference type="InterPro" id="IPR031303">
    <property type="entry name" value="C5_meth_CS"/>
</dbReference>
<dbReference type="NCBIfam" id="TIGR00675">
    <property type="entry name" value="dcm"/>
    <property type="match status" value="1"/>
</dbReference>
<dbReference type="PRINTS" id="PR00105">
    <property type="entry name" value="C5METTRFRASE"/>
</dbReference>
<dbReference type="InterPro" id="IPR029063">
    <property type="entry name" value="SAM-dependent_MTases_sf"/>
</dbReference>
<dbReference type="AlphaFoldDB" id="A0AAT9G993"/>
<dbReference type="REBASE" id="965132">
    <property type="entry name" value="M.RenrisORF9980P"/>
</dbReference>
<dbReference type="GO" id="GO:0044027">
    <property type="term" value="P:negative regulation of gene expression via chromosomal CpG island methylation"/>
    <property type="evidence" value="ECO:0007669"/>
    <property type="project" value="TreeGrafter"/>
</dbReference>
<dbReference type="CDD" id="cd00315">
    <property type="entry name" value="Cyt_C5_DNA_methylase"/>
    <property type="match status" value="1"/>
</dbReference>
<evidence type="ECO:0000256" key="7">
    <source>
        <dbReference type="PROSITE-ProRule" id="PRU01016"/>
    </source>
</evidence>
<dbReference type="EC" id="2.1.1.37" evidence="1"/>
<organism evidence="9">
    <name type="scientific">Candidatus Tisiphia endosymbiont of Sergentomyia squamirostris</name>
    <dbReference type="NCBI Taxonomy" id="3113639"/>
    <lineage>
        <taxon>Bacteria</taxon>
        <taxon>Pseudomonadati</taxon>
        <taxon>Pseudomonadota</taxon>
        <taxon>Alphaproteobacteria</taxon>
        <taxon>Rickettsiales</taxon>
        <taxon>Rickettsiaceae</taxon>
        <taxon>Rickettsieae</taxon>
        <taxon>Candidatus Tisiphia</taxon>
    </lineage>
</organism>
<dbReference type="Gene3D" id="3.40.50.150">
    <property type="entry name" value="Vaccinia Virus protein VP39"/>
    <property type="match status" value="1"/>
</dbReference>
<evidence type="ECO:0000256" key="8">
    <source>
        <dbReference type="RuleBase" id="RU000416"/>
    </source>
</evidence>
<accession>A0AAT9G993</accession>
<evidence type="ECO:0000256" key="5">
    <source>
        <dbReference type="ARBA" id="ARBA00022747"/>
    </source>
</evidence>
<dbReference type="InterPro" id="IPR001525">
    <property type="entry name" value="C5_MeTfrase"/>
</dbReference>
<dbReference type="GO" id="GO:0009307">
    <property type="term" value="P:DNA restriction-modification system"/>
    <property type="evidence" value="ECO:0007669"/>
    <property type="project" value="UniProtKB-KW"/>
</dbReference>
<dbReference type="PROSITE" id="PS00095">
    <property type="entry name" value="C5_MTASE_2"/>
    <property type="match status" value="1"/>
</dbReference>